<feature type="transmembrane region" description="Helical" evidence="6">
    <location>
        <begin position="151"/>
        <end position="171"/>
    </location>
</feature>
<dbReference type="PANTHER" id="PTHR11562">
    <property type="entry name" value="CATION EFFLUX PROTEIN/ ZINC TRANSPORTER"/>
    <property type="match status" value="1"/>
</dbReference>
<dbReference type="AlphaFoldDB" id="A0A1Y5I589"/>
<evidence type="ECO:0000256" key="2">
    <source>
        <dbReference type="ARBA" id="ARBA00022692"/>
    </source>
</evidence>
<evidence type="ECO:0000259" key="7">
    <source>
        <dbReference type="Pfam" id="PF01545"/>
    </source>
</evidence>
<keyword evidence="4 6" id="KW-1133">Transmembrane helix</keyword>
<keyword evidence="3" id="KW-0406">Ion transport</keyword>
<dbReference type="InterPro" id="IPR050681">
    <property type="entry name" value="CDF/SLC30A"/>
</dbReference>
<dbReference type="InterPro" id="IPR027469">
    <property type="entry name" value="Cation_efflux_TMD_sf"/>
</dbReference>
<sequence>MSGCCEDKTFDGVSPAYKRALMAVIAINAVMFFVEMTAGIMSGSQALKADALDFAGDTATYALSLFVIGASLRTRALASLIKGASLAAIAIAVLGMTVLRVMNGAPPEAATMGVVGFLALSANVASVLILLRWRDGDSNVRSVWLCSRNDAIGNVGVIAAGGVVALTGTAWPDLLVAALLAGLFLKSASAITLQALRELNTTGASHATPVESSS</sequence>
<feature type="transmembrane region" description="Helical" evidence="6">
    <location>
        <begin position="20"/>
        <end position="42"/>
    </location>
</feature>
<comment type="subcellular location">
    <subcellularLocation>
        <location evidence="1">Membrane</location>
        <topology evidence="1">Multi-pass membrane protein</topology>
    </subcellularLocation>
</comment>
<evidence type="ECO:0000256" key="6">
    <source>
        <dbReference type="SAM" id="Phobius"/>
    </source>
</evidence>
<keyword evidence="3" id="KW-0862">Zinc</keyword>
<accession>A0A1Y5I589</accession>
<feature type="transmembrane region" description="Helical" evidence="6">
    <location>
        <begin position="177"/>
        <end position="196"/>
    </location>
</feature>
<evidence type="ECO:0000256" key="3">
    <source>
        <dbReference type="ARBA" id="ARBA00022906"/>
    </source>
</evidence>
<feature type="transmembrane region" description="Helical" evidence="6">
    <location>
        <begin position="54"/>
        <end position="72"/>
    </location>
</feature>
<keyword evidence="3" id="KW-0864">Zinc transport</keyword>
<keyword evidence="5 6" id="KW-0472">Membrane</keyword>
<dbReference type="InterPro" id="IPR058533">
    <property type="entry name" value="Cation_efflux_TM"/>
</dbReference>
<dbReference type="Proteomes" id="UP000195557">
    <property type="component" value="Unassembled WGS sequence"/>
</dbReference>
<evidence type="ECO:0000313" key="8">
    <source>
        <dbReference type="EMBL" id="OUS44611.1"/>
    </source>
</evidence>
<organism evidence="8">
    <name type="scientific">Ostreococcus tauri</name>
    <name type="common">Marine green alga</name>
    <dbReference type="NCBI Taxonomy" id="70448"/>
    <lineage>
        <taxon>Eukaryota</taxon>
        <taxon>Viridiplantae</taxon>
        <taxon>Chlorophyta</taxon>
        <taxon>Mamiellophyceae</taxon>
        <taxon>Mamiellales</taxon>
        <taxon>Bathycoccaceae</taxon>
        <taxon>Ostreococcus</taxon>
    </lineage>
</organism>
<dbReference type="PANTHER" id="PTHR11562:SF17">
    <property type="entry name" value="RE54080P-RELATED"/>
    <property type="match status" value="1"/>
</dbReference>
<dbReference type="SUPFAM" id="SSF161111">
    <property type="entry name" value="Cation efflux protein transmembrane domain-like"/>
    <property type="match status" value="1"/>
</dbReference>
<evidence type="ECO:0000256" key="5">
    <source>
        <dbReference type="ARBA" id="ARBA00023136"/>
    </source>
</evidence>
<feature type="transmembrane region" description="Helical" evidence="6">
    <location>
        <begin position="109"/>
        <end position="131"/>
    </location>
</feature>
<dbReference type="GO" id="GO:0005886">
    <property type="term" value="C:plasma membrane"/>
    <property type="evidence" value="ECO:0007669"/>
    <property type="project" value="TreeGrafter"/>
</dbReference>
<feature type="transmembrane region" description="Helical" evidence="6">
    <location>
        <begin position="84"/>
        <end position="103"/>
    </location>
</feature>
<evidence type="ECO:0000256" key="4">
    <source>
        <dbReference type="ARBA" id="ARBA00022989"/>
    </source>
</evidence>
<dbReference type="EMBL" id="KZ155811">
    <property type="protein sequence ID" value="OUS44611.1"/>
    <property type="molecule type" value="Genomic_DNA"/>
</dbReference>
<evidence type="ECO:0000256" key="1">
    <source>
        <dbReference type="ARBA" id="ARBA00004141"/>
    </source>
</evidence>
<gene>
    <name evidence="8" type="ORF">BE221DRAFT_83948</name>
</gene>
<keyword evidence="2 6" id="KW-0812">Transmembrane</keyword>
<name>A0A1Y5I589_OSTTA</name>
<proteinExistence type="predicted"/>
<dbReference type="Pfam" id="PF01545">
    <property type="entry name" value="Cation_efflux"/>
    <property type="match status" value="1"/>
</dbReference>
<keyword evidence="3" id="KW-0813">Transport</keyword>
<protein>
    <submittedName>
        <fullName evidence="8">Cation efflux protein</fullName>
    </submittedName>
</protein>
<feature type="domain" description="Cation efflux protein transmembrane" evidence="7">
    <location>
        <begin position="21"/>
        <end position="199"/>
    </location>
</feature>
<dbReference type="Gene3D" id="1.20.1510.10">
    <property type="entry name" value="Cation efflux protein transmembrane domain"/>
    <property type="match status" value="1"/>
</dbReference>
<dbReference type="GO" id="GO:0005385">
    <property type="term" value="F:zinc ion transmembrane transporter activity"/>
    <property type="evidence" value="ECO:0007669"/>
    <property type="project" value="TreeGrafter"/>
</dbReference>
<reference evidence="8" key="1">
    <citation type="submission" date="2017-04" db="EMBL/GenBank/DDBJ databases">
        <title>Population genomics of picophytoplankton unveils novel chromosome hypervariability.</title>
        <authorList>
            <consortium name="DOE Joint Genome Institute"/>
            <person name="Blanc-Mathieu R."/>
            <person name="Krasovec M."/>
            <person name="Hebrard M."/>
            <person name="Yau S."/>
            <person name="Desgranges E."/>
            <person name="Martin J."/>
            <person name="Schackwitz W."/>
            <person name="Kuo A."/>
            <person name="Salin G."/>
            <person name="Donnadieu C."/>
            <person name="Desdevises Y."/>
            <person name="Sanchez-Ferandin S."/>
            <person name="Moreau H."/>
            <person name="Rivals E."/>
            <person name="Grigoriev I.V."/>
            <person name="Grimsley N."/>
            <person name="Eyre-Walker A."/>
            <person name="Piganeau G."/>
        </authorList>
    </citation>
    <scope>NUCLEOTIDE SEQUENCE [LARGE SCALE GENOMIC DNA]</scope>
    <source>
        <strain evidence="8">RCC 1115</strain>
    </source>
</reference>